<dbReference type="GO" id="GO:0003677">
    <property type="term" value="F:DNA binding"/>
    <property type="evidence" value="ECO:0007669"/>
    <property type="project" value="UniProtKB-KW"/>
</dbReference>
<keyword evidence="3" id="KW-1185">Reference proteome</keyword>
<keyword evidence="2" id="KW-0238">DNA-binding</keyword>
<dbReference type="EMBL" id="CALYLO010000009">
    <property type="protein sequence ID" value="CAH8248232.1"/>
    <property type="molecule type" value="Genomic_DNA"/>
</dbReference>
<dbReference type="Pfam" id="PF01396">
    <property type="entry name" value="Zn_ribbon_Top1"/>
    <property type="match status" value="1"/>
</dbReference>
<comment type="caution">
    <text evidence="2">The sequence shown here is derived from an EMBL/GenBank/DDBJ whole genome shotgun (WGS) entry which is preliminary data.</text>
</comment>
<dbReference type="SUPFAM" id="SSF57783">
    <property type="entry name" value="Zinc beta-ribbon"/>
    <property type="match status" value="1"/>
</dbReference>
<dbReference type="InterPro" id="IPR013498">
    <property type="entry name" value="Topo_IA_Znf"/>
</dbReference>
<dbReference type="RefSeq" id="WP_213430639.1">
    <property type="nucleotide sequence ID" value="NZ_AP031286.1"/>
</dbReference>
<feature type="domain" description="DNA topoisomerase type IA zn finger" evidence="1">
    <location>
        <begin position="1"/>
        <end position="27"/>
    </location>
</feature>
<evidence type="ECO:0000313" key="3">
    <source>
        <dbReference type="Proteomes" id="UP001154322"/>
    </source>
</evidence>
<evidence type="ECO:0000313" key="2">
    <source>
        <dbReference type="EMBL" id="CAH8248232.1"/>
    </source>
</evidence>
<proteinExistence type="predicted"/>
<accession>A0ABM9G8H0</accession>
<evidence type="ECO:0000259" key="1">
    <source>
        <dbReference type="Pfam" id="PF01396"/>
    </source>
</evidence>
<protein>
    <submittedName>
        <fullName evidence="2">Topoisomerase DNA-binding C4 zinc finger domain-containing protein</fullName>
    </submittedName>
</protein>
<name>A0ABM9G8H0_9BACL</name>
<organism evidence="2 3">
    <name type="scientific">Paenibacillus melissococcoides</name>
    <dbReference type="NCBI Taxonomy" id="2912268"/>
    <lineage>
        <taxon>Bacteria</taxon>
        <taxon>Bacillati</taxon>
        <taxon>Bacillota</taxon>
        <taxon>Bacilli</taxon>
        <taxon>Bacillales</taxon>
        <taxon>Paenibacillaceae</taxon>
        <taxon>Paenibacillus</taxon>
    </lineage>
</organism>
<sequence>MTRRKNKQGVEFWGCSNFPRCRNTKSI</sequence>
<gene>
    <name evidence="2" type="ORF">WJ0W_005490</name>
</gene>
<dbReference type="Gene3D" id="3.30.65.10">
    <property type="entry name" value="Bacterial Topoisomerase I, domain 1"/>
    <property type="match status" value="1"/>
</dbReference>
<dbReference type="Proteomes" id="UP001154322">
    <property type="component" value="Unassembled WGS sequence"/>
</dbReference>
<reference evidence="2" key="1">
    <citation type="submission" date="2022-06" db="EMBL/GenBank/DDBJ databases">
        <authorList>
            <person name="Dietemann V."/>
            <person name="Ory F."/>
            <person name="Dainat B."/>
            <person name="Oberhansli S."/>
        </authorList>
    </citation>
    <scope>NUCLEOTIDE SEQUENCE</scope>
    <source>
        <strain evidence="2">Ena-SAMPLE-TAB-26-04-2022-14:26:32:270-5432</strain>
    </source>
</reference>